<feature type="domain" description="ABC transporter" evidence="4">
    <location>
        <begin position="10"/>
        <end position="240"/>
    </location>
</feature>
<name>A0ABN2TAR9_9MICO</name>
<sequence length="358" mass="38275">MPENPIGAALELRSVSKKFGDFTAVDGISLTVEPGEFVTFLGPSGSGKTTTLNCIAGFEEVTDGEVMLGGKPLTHTPIHKRNIGMVFQGYALFPHMTVEKNVAYPLKQRKLPKEEIREATDFALEKVGLTDFRHRLPVQLSGGQRQRVALARAICFRPPLLLMDEPLSALDKALREQLQQEIRSLHRDLGTTVVFVTHDQDEALALSDRIVVFNQGVVQQIGTPRDLYQNPANAFVSGFVGESVTLTGAYDGARFTSGALAVPVAQQHDWTGEAGMMVRPENVGIGASAADLDPALAATVEATVEDVTYVGNSVKYRVSTPAGGGIVRAADSGALVGTPGDTVTIGWKPEDARVLPVG</sequence>
<keyword evidence="6" id="KW-1185">Reference proteome</keyword>
<dbReference type="SMART" id="SM00382">
    <property type="entry name" value="AAA"/>
    <property type="match status" value="1"/>
</dbReference>
<dbReference type="InterPro" id="IPR027417">
    <property type="entry name" value="P-loop_NTPase"/>
</dbReference>
<comment type="caution">
    <text evidence="5">The sequence shown here is derived from an EMBL/GenBank/DDBJ whole genome shotgun (WGS) entry which is preliminary data.</text>
</comment>
<evidence type="ECO:0000256" key="2">
    <source>
        <dbReference type="ARBA" id="ARBA00022741"/>
    </source>
</evidence>
<dbReference type="PROSITE" id="PS00211">
    <property type="entry name" value="ABC_TRANSPORTER_1"/>
    <property type="match status" value="1"/>
</dbReference>
<dbReference type="EMBL" id="BAAANO010000008">
    <property type="protein sequence ID" value="GAA2002784.1"/>
    <property type="molecule type" value="Genomic_DNA"/>
</dbReference>
<dbReference type="SUPFAM" id="SSF52540">
    <property type="entry name" value="P-loop containing nucleoside triphosphate hydrolases"/>
    <property type="match status" value="1"/>
</dbReference>
<dbReference type="InterPro" id="IPR003593">
    <property type="entry name" value="AAA+_ATPase"/>
</dbReference>
<dbReference type="InterPro" id="IPR003439">
    <property type="entry name" value="ABC_transporter-like_ATP-bd"/>
</dbReference>
<keyword evidence="2" id="KW-0547">Nucleotide-binding</keyword>
<protein>
    <submittedName>
        <fullName evidence="5">ABC transporter ATP-binding protein</fullName>
    </submittedName>
</protein>
<keyword evidence="1" id="KW-0813">Transport</keyword>
<dbReference type="RefSeq" id="WP_344307457.1">
    <property type="nucleotide sequence ID" value="NZ_BAAANO010000008.1"/>
</dbReference>
<reference evidence="5 6" key="1">
    <citation type="journal article" date="2019" name="Int. J. Syst. Evol. Microbiol.">
        <title>The Global Catalogue of Microorganisms (GCM) 10K type strain sequencing project: providing services to taxonomists for standard genome sequencing and annotation.</title>
        <authorList>
            <consortium name="The Broad Institute Genomics Platform"/>
            <consortium name="The Broad Institute Genome Sequencing Center for Infectious Disease"/>
            <person name="Wu L."/>
            <person name="Ma J."/>
        </authorList>
    </citation>
    <scope>NUCLEOTIDE SEQUENCE [LARGE SCALE GENOMIC DNA]</scope>
    <source>
        <strain evidence="5 6">JCM 14546</strain>
    </source>
</reference>
<dbReference type="GO" id="GO:0005524">
    <property type="term" value="F:ATP binding"/>
    <property type="evidence" value="ECO:0007669"/>
    <property type="project" value="UniProtKB-KW"/>
</dbReference>
<dbReference type="Pfam" id="PF00005">
    <property type="entry name" value="ABC_tran"/>
    <property type="match status" value="1"/>
</dbReference>
<evidence type="ECO:0000256" key="1">
    <source>
        <dbReference type="ARBA" id="ARBA00022448"/>
    </source>
</evidence>
<dbReference type="PANTHER" id="PTHR42781:SF4">
    <property type="entry name" value="SPERMIDINE_PUTRESCINE IMPORT ATP-BINDING PROTEIN POTA"/>
    <property type="match status" value="1"/>
</dbReference>
<dbReference type="InterPro" id="IPR013611">
    <property type="entry name" value="Transp-assoc_OB_typ2"/>
</dbReference>
<organism evidence="5 6">
    <name type="scientific">Brevibacterium samyangense</name>
    <dbReference type="NCBI Taxonomy" id="366888"/>
    <lineage>
        <taxon>Bacteria</taxon>
        <taxon>Bacillati</taxon>
        <taxon>Actinomycetota</taxon>
        <taxon>Actinomycetes</taxon>
        <taxon>Micrococcales</taxon>
        <taxon>Brevibacteriaceae</taxon>
        <taxon>Brevibacterium</taxon>
    </lineage>
</organism>
<dbReference type="InterPro" id="IPR050093">
    <property type="entry name" value="ABC_SmlMolc_Importer"/>
</dbReference>
<evidence type="ECO:0000313" key="6">
    <source>
        <dbReference type="Proteomes" id="UP001500755"/>
    </source>
</evidence>
<accession>A0ABN2TAR9</accession>
<dbReference type="Proteomes" id="UP001500755">
    <property type="component" value="Unassembled WGS sequence"/>
</dbReference>
<dbReference type="InterPro" id="IPR017871">
    <property type="entry name" value="ABC_transporter-like_CS"/>
</dbReference>
<gene>
    <name evidence="5" type="ORF">GCM10009755_09590</name>
</gene>
<dbReference type="Gene3D" id="3.40.50.300">
    <property type="entry name" value="P-loop containing nucleotide triphosphate hydrolases"/>
    <property type="match status" value="1"/>
</dbReference>
<evidence type="ECO:0000256" key="3">
    <source>
        <dbReference type="ARBA" id="ARBA00022840"/>
    </source>
</evidence>
<evidence type="ECO:0000313" key="5">
    <source>
        <dbReference type="EMBL" id="GAA2002784.1"/>
    </source>
</evidence>
<dbReference type="SUPFAM" id="SSF50331">
    <property type="entry name" value="MOP-like"/>
    <property type="match status" value="1"/>
</dbReference>
<proteinExistence type="predicted"/>
<evidence type="ECO:0000259" key="4">
    <source>
        <dbReference type="PROSITE" id="PS50893"/>
    </source>
</evidence>
<dbReference type="Pfam" id="PF08402">
    <property type="entry name" value="TOBE_2"/>
    <property type="match status" value="1"/>
</dbReference>
<dbReference type="PROSITE" id="PS50893">
    <property type="entry name" value="ABC_TRANSPORTER_2"/>
    <property type="match status" value="1"/>
</dbReference>
<dbReference type="InterPro" id="IPR008995">
    <property type="entry name" value="Mo/tungstate-bd_C_term_dom"/>
</dbReference>
<dbReference type="PANTHER" id="PTHR42781">
    <property type="entry name" value="SPERMIDINE/PUTRESCINE IMPORT ATP-BINDING PROTEIN POTA"/>
    <property type="match status" value="1"/>
</dbReference>
<keyword evidence="3 5" id="KW-0067">ATP-binding</keyword>